<evidence type="ECO:0008006" key="4">
    <source>
        <dbReference type="Google" id="ProtNLM"/>
    </source>
</evidence>
<protein>
    <recommendedName>
        <fullName evidence="4">DUF1056 family protein</fullName>
    </recommendedName>
</protein>
<keyword evidence="1" id="KW-0472">Membrane</keyword>
<gene>
    <name evidence="2" type="ORF">R82641_BJNNKPBH_00500</name>
</gene>
<evidence type="ECO:0000313" key="3">
    <source>
        <dbReference type="Proteomes" id="UP001314200"/>
    </source>
</evidence>
<comment type="caution">
    <text evidence="2">The sequence shown here is derived from an EMBL/GenBank/DDBJ whole genome shotgun (WGS) entry which is preliminary data.</text>
</comment>
<dbReference type="Proteomes" id="UP001314200">
    <property type="component" value="Unassembled WGS sequence"/>
</dbReference>
<keyword evidence="1" id="KW-0812">Transmembrane</keyword>
<keyword evidence="3" id="KW-1185">Reference proteome</keyword>
<dbReference type="EMBL" id="CAUZLY010000004">
    <property type="protein sequence ID" value="CAK1235342.1"/>
    <property type="molecule type" value="Genomic_DNA"/>
</dbReference>
<feature type="transmembrane region" description="Helical" evidence="1">
    <location>
        <begin position="36"/>
        <end position="57"/>
    </location>
</feature>
<dbReference type="Pfam" id="PF06341">
    <property type="entry name" value="DUF1056"/>
    <property type="match status" value="1"/>
</dbReference>
<feature type="transmembrane region" description="Helical" evidence="1">
    <location>
        <begin position="12"/>
        <end position="30"/>
    </location>
</feature>
<organism evidence="2 3">
    <name type="scientific">Fructobacillus cardui</name>
    <dbReference type="NCBI Taxonomy" id="2893170"/>
    <lineage>
        <taxon>Bacteria</taxon>
        <taxon>Bacillati</taxon>
        <taxon>Bacillota</taxon>
        <taxon>Bacilli</taxon>
        <taxon>Lactobacillales</taxon>
        <taxon>Lactobacillaceae</taxon>
        <taxon>Fructobacillus</taxon>
    </lineage>
</organism>
<sequence>MIKQLLAPIWRFFDVIFFTISMIFINIFAFSFGNRWGFLSIAITSFLVALASELLAYQMKGGNE</sequence>
<proteinExistence type="predicted"/>
<name>A0ABN9YSJ8_9LACO</name>
<evidence type="ECO:0000313" key="2">
    <source>
        <dbReference type="EMBL" id="CAK1235342.1"/>
    </source>
</evidence>
<reference evidence="2 3" key="1">
    <citation type="submission" date="2023-10" db="EMBL/GenBank/DDBJ databases">
        <authorList>
            <person name="Botero Cardona J."/>
        </authorList>
    </citation>
    <scope>NUCLEOTIDE SEQUENCE [LARGE SCALE GENOMIC DNA]</scope>
    <source>
        <strain evidence="2 3">R-82641</strain>
    </source>
</reference>
<accession>A0ABN9YSJ8</accession>
<dbReference type="RefSeq" id="WP_047975444.1">
    <property type="nucleotide sequence ID" value="NZ_CAUZLS010000001.1"/>
</dbReference>
<dbReference type="InterPro" id="IPR009406">
    <property type="entry name" value="DUF1056"/>
</dbReference>
<evidence type="ECO:0000256" key="1">
    <source>
        <dbReference type="SAM" id="Phobius"/>
    </source>
</evidence>
<keyword evidence="1" id="KW-1133">Transmembrane helix</keyword>